<keyword evidence="2 10" id="KW-0808">Transferase</keyword>
<evidence type="ECO:0000256" key="9">
    <source>
        <dbReference type="RuleBase" id="RU000304"/>
    </source>
</evidence>
<evidence type="ECO:0000256" key="5">
    <source>
        <dbReference type="ARBA" id="ARBA00022840"/>
    </source>
</evidence>
<dbReference type="Pfam" id="PF00069">
    <property type="entry name" value="Pkinase"/>
    <property type="match status" value="1"/>
</dbReference>
<feature type="region of interest" description="Disordered" evidence="11">
    <location>
        <begin position="1"/>
        <end position="29"/>
    </location>
</feature>
<dbReference type="SUPFAM" id="SSF56112">
    <property type="entry name" value="Protein kinase-like (PK-like)"/>
    <property type="match status" value="1"/>
</dbReference>
<dbReference type="EC" id="2.7.11.1" evidence="10"/>
<comment type="caution">
    <text evidence="13">The sequence shown here is derived from an EMBL/GenBank/DDBJ whole genome shotgun (WGS) entry which is preliminary data.</text>
</comment>
<dbReference type="PROSITE" id="PS00108">
    <property type="entry name" value="PROTEIN_KINASE_ST"/>
    <property type="match status" value="1"/>
</dbReference>
<feature type="domain" description="Protein kinase" evidence="12">
    <location>
        <begin position="66"/>
        <end position="352"/>
    </location>
</feature>
<comment type="similarity">
    <text evidence="10">Belongs to the protein kinase superfamily. Ser/Thr protein kinase family. CK2 subfamily.</text>
</comment>
<keyword evidence="4 10" id="KW-0418">Kinase</keyword>
<dbReference type="GO" id="GO:0005524">
    <property type="term" value="F:ATP binding"/>
    <property type="evidence" value="ECO:0007669"/>
    <property type="project" value="UniProtKB-UniRule"/>
</dbReference>
<dbReference type="PROSITE" id="PS50011">
    <property type="entry name" value="PROTEIN_KINASE_DOM"/>
    <property type="match status" value="1"/>
</dbReference>
<reference evidence="13 14" key="1">
    <citation type="submission" date="2016-10" db="EMBL/GenBank/DDBJ databases">
        <title>The genome of Paramicrosporidium saccamoebae is the missing link in understanding Cryptomycota and Microsporidia evolution.</title>
        <authorList>
            <person name="Quandt C.A."/>
            <person name="Beaudet D."/>
            <person name="Corsaro D."/>
            <person name="Michel R."/>
            <person name="Corradi N."/>
            <person name="James T."/>
        </authorList>
    </citation>
    <scope>NUCLEOTIDE SEQUENCE [LARGE SCALE GENOMIC DNA]</scope>
    <source>
        <strain evidence="13 14">KSL3</strain>
    </source>
</reference>
<keyword evidence="1 9" id="KW-0723">Serine/threonine-protein kinase</keyword>
<feature type="binding site" evidence="8">
    <location>
        <position position="95"/>
    </location>
    <ligand>
        <name>ATP</name>
        <dbReference type="ChEBI" id="CHEBI:30616"/>
    </ligand>
</feature>
<dbReference type="InterPro" id="IPR045216">
    <property type="entry name" value="CK2_alpha"/>
</dbReference>
<evidence type="ECO:0000256" key="2">
    <source>
        <dbReference type="ARBA" id="ARBA00022679"/>
    </source>
</evidence>
<feature type="compositionally biased region" description="Polar residues" evidence="11">
    <location>
        <begin position="1"/>
        <end position="26"/>
    </location>
</feature>
<dbReference type="EMBL" id="MTSL01000065">
    <property type="protein sequence ID" value="PJF19430.1"/>
    <property type="molecule type" value="Genomic_DNA"/>
</dbReference>
<comment type="catalytic activity">
    <reaction evidence="7 10">
        <text>L-seryl-[protein] + ATP = O-phospho-L-seryl-[protein] + ADP + H(+)</text>
        <dbReference type="Rhea" id="RHEA:17989"/>
        <dbReference type="Rhea" id="RHEA-COMP:9863"/>
        <dbReference type="Rhea" id="RHEA-COMP:11604"/>
        <dbReference type="ChEBI" id="CHEBI:15378"/>
        <dbReference type="ChEBI" id="CHEBI:29999"/>
        <dbReference type="ChEBI" id="CHEBI:30616"/>
        <dbReference type="ChEBI" id="CHEBI:83421"/>
        <dbReference type="ChEBI" id="CHEBI:456216"/>
        <dbReference type="EC" id="2.7.11.1"/>
    </reaction>
</comment>
<dbReference type="Proteomes" id="UP000240830">
    <property type="component" value="Unassembled WGS sequence"/>
</dbReference>
<evidence type="ECO:0000256" key="11">
    <source>
        <dbReference type="SAM" id="MobiDB-lite"/>
    </source>
</evidence>
<keyword evidence="5 8" id="KW-0067">ATP-binding</keyword>
<dbReference type="FunFam" id="1.10.510.10:FF:000459">
    <property type="entry name" value="Casein kinase II subunit alpha"/>
    <property type="match status" value="1"/>
</dbReference>
<comment type="catalytic activity">
    <reaction evidence="6 10">
        <text>L-threonyl-[protein] + ATP = O-phospho-L-threonyl-[protein] + ADP + H(+)</text>
        <dbReference type="Rhea" id="RHEA:46608"/>
        <dbReference type="Rhea" id="RHEA-COMP:11060"/>
        <dbReference type="Rhea" id="RHEA-COMP:11605"/>
        <dbReference type="ChEBI" id="CHEBI:15378"/>
        <dbReference type="ChEBI" id="CHEBI:30013"/>
        <dbReference type="ChEBI" id="CHEBI:30616"/>
        <dbReference type="ChEBI" id="CHEBI:61977"/>
        <dbReference type="ChEBI" id="CHEBI:456216"/>
        <dbReference type="EC" id="2.7.11.1"/>
    </reaction>
</comment>
<dbReference type="FunFam" id="3.30.200.20:FF:000088">
    <property type="entry name" value="Casein kinase II subunit alpha"/>
    <property type="match status" value="1"/>
</dbReference>
<evidence type="ECO:0000259" key="12">
    <source>
        <dbReference type="PROSITE" id="PS50011"/>
    </source>
</evidence>
<evidence type="ECO:0000256" key="6">
    <source>
        <dbReference type="ARBA" id="ARBA00047899"/>
    </source>
</evidence>
<dbReference type="PROSITE" id="PS00107">
    <property type="entry name" value="PROTEIN_KINASE_ATP"/>
    <property type="match status" value="1"/>
</dbReference>
<protein>
    <recommendedName>
        <fullName evidence="10">Casein kinase II subunit alpha</fullName>
        <shortName evidence="10">CK II alpha</shortName>
        <ecNumber evidence="10">2.7.11.1</ecNumber>
    </recommendedName>
</protein>
<dbReference type="GO" id="GO:0106310">
    <property type="term" value="F:protein serine kinase activity"/>
    <property type="evidence" value="ECO:0007669"/>
    <property type="project" value="UniProtKB-UniRule"/>
</dbReference>
<evidence type="ECO:0000256" key="8">
    <source>
        <dbReference type="PROSITE-ProRule" id="PRU10141"/>
    </source>
</evidence>
<evidence type="ECO:0000313" key="13">
    <source>
        <dbReference type="EMBL" id="PJF19430.1"/>
    </source>
</evidence>
<dbReference type="AlphaFoldDB" id="A0A2H9TP39"/>
<gene>
    <name evidence="13" type="ORF">PSACC_00776</name>
</gene>
<dbReference type="InterPro" id="IPR017441">
    <property type="entry name" value="Protein_kinase_ATP_BS"/>
</dbReference>
<dbReference type="InterPro" id="IPR011009">
    <property type="entry name" value="Kinase-like_dom_sf"/>
</dbReference>
<dbReference type="GO" id="GO:0005956">
    <property type="term" value="C:protein kinase CK2 complex"/>
    <property type="evidence" value="ECO:0007669"/>
    <property type="project" value="TreeGrafter"/>
</dbReference>
<dbReference type="Gene3D" id="1.10.510.10">
    <property type="entry name" value="Transferase(Phosphotransferase) domain 1"/>
    <property type="match status" value="1"/>
</dbReference>
<evidence type="ECO:0000256" key="3">
    <source>
        <dbReference type="ARBA" id="ARBA00022741"/>
    </source>
</evidence>
<organism evidence="13 14">
    <name type="scientific">Paramicrosporidium saccamoebae</name>
    <dbReference type="NCBI Taxonomy" id="1246581"/>
    <lineage>
        <taxon>Eukaryota</taxon>
        <taxon>Fungi</taxon>
        <taxon>Fungi incertae sedis</taxon>
        <taxon>Cryptomycota</taxon>
        <taxon>Cryptomycota incertae sedis</taxon>
        <taxon>Paramicrosporidium</taxon>
    </lineage>
</organism>
<dbReference type="STRING" id="1246581.A0A2H9TP39"/>
<dbReference type="PANTHER" id="PTHR24054">
    <property type="entry name" value="CASEIN KINASE II SUBUNIT ALPHA"/>
    <property type="match status" value="1"/>
</dbReference>
<comment type="subunit">
    <text evidence="10">Heterotetramer.</text>
</comment>
<dbReference type="InterPro" id="IPR008271">
    <property type="entry name" value="Ser/Thr_kinase_AS"/>
</dbReference>
<dbReference type="CDD" id="cd14132">
    <property type="entry name" value="STKc_CK2_alpha"/>
    <property type="match status" value="1"/>
</dbReference>
<evidence type="ECO:0000313" key="14">
    <source>
        <dbReference type="Proteomes" id="UP000240830"/>
    </source>
</evidence>
<dbReference type="GO" id="GO:0005730">
    <property type="term" value="C:nucleolus"/>
    <property type="evidence" value="ECO:0007669"/>
    <property type="project" value="UniProtKB-ARBA"/>
</dbReference>
<sequence>MDLETSLTTSGAQPERSTPGTVTSRPVASDNPKSIARVYADANNRLPSSYWDYETLNIRWGSQDIYEVVEKVGRGKYSEVFSGVNVAKNERCIVKVLKPVRSKKIKREVKILQNLAGGPNIIQLKDLVIEPESRTPAFIFELVKNVEYRTLYPTLQDHDVRYYIFQLLRALDFAHSRGIMHRDVKPHNVMIDSETKTLRLIDWGLAEFYHPGVAYNVRVASRYYKGPELLVDLFEYDYSLDMWSLGCMFGGMIFMMDTLFHGRDNNDQLFKIVEKLGSDELFKYLNKYSLRLGKQYAALQSTHYPVVPWSQFVTPANKHLAVPEAIDFLERLLKYDHQERLTATEAMAHPYFDSVRKSIMDNLKEGNSINTMVQ</sequence>
<comment type="function">
    <text evidence="10">Catalytic subunit of a constitutively active serine/threonine-protein kinase complex that phosphorylates a large number of substrates containing acidic residues C-terminal to the phosphorylated serine or threonine.</text>
</comment>
<evidence type="ECO:0000256" key="4">
    <source>
        <dbReference type="ARBA" id="ARBA00022777"/>
    </source>
</evidence>
<keyword evidence="3 8" id="KW-0547">Nucleotide-binding</keyword>
<comment type="subcellular location">
    <subcellularLocation>
        <location evidence="10">Nucleus</location>
    </subcellularLocation>
</comment>
<evidence type="ECO:0000256" key="7">
    <source>
        <dbReference type="ARBA" id="ARBA00048679"/>
    </source>
</evidence>
<dbReference type="SMART" id="SM00220">
    <property type="entry name" value="S_TKc"/>
    <property type="match status" value="1"/>
</dbReference>
<evidence type="ECO:0000256" key="10">
    <source>
        <dbReference type="RuleBase" id="RU369118"/>
    </source>
</evidence>
<dbReference type="Gene3D" id="3.30.200.20">
    <property type="entry name" value="Phosphorylase Kinase, domain 1"/>
    <property type="match status" value="1"/>
</dbReference>
<dbReference type="GO" id="GO:0004674">
    <property type="term" value="F:protein serine/threonine kinase activity"/>
    <property type="evidence" value="ECO:0007669"/>
    <property type="project" value="UniProtKB-UniRule"/>
</dbReference>
<dbReference type="GO" id="GO:0006357">
    <property type="term" value="P:regulation of transcription by RNA polymerase II"/>
    <property type="evidence" value="ECO:0007669"/>
    <property type="project" value="UniProtKB-ARBA"/>
</dbReference>
<dbReference type="OrthoDB" id="10254671at2759"/>
<accession>A0A2H9TP39</accession>
<evidence type="ECO:0000256" key="1">
    <source>
        <dbReference type="ARBA" id="ARBA00022527"/>
    </source>
</evidence>
<dbReference type="PANTHER" id="PTHR24054:SF0">
    <property type="entry name" value="CASEIN KINASE II SUBUNIT ALPHA"/>
    <property type="match status" value="1"/>
</dbReference>
<keyword evidence="10" id="KW-0539">Nucleus</keyword>
<name>A0A2H9TP39_9FUNG</name>
<keyword evidence="14" id="KW-1185">Reference proteome</keyword>
<proteinExistence type="inferred from homology"/>
<dbReference type="GO" id="GO:0005829">
    <property type="term" value="C:cytosol"/>
    <property type="evidence" value="ECO:0007669"/>
    <property type="project" value="TreeGrafter"/>
</dbReference>
<dbReference type="InterPro" id="IPR000719">
    <property type="entry name" value="Prot_kinase_dom"/>
</dbReference>
<dbReference type="GO" id="GO:0051726">
    <property type="term" value="P:regulation of cell cycle"/>
    <property type="evidence" value="ECO:0007669"/>
    <property type="project" value="TreeGrafter"/>
</dbReference>